<dbReference type="SUPFAM" id="SSF52540">
    <property type="entry name" value="P-loop containing nucleoside triphosphate hydrolases"/>
    <property type="match status" value="1"/>
</dbReference>
<sequence>MSTNPTPTPQTRLIDSLPVHPHPKEMQILILGMPRTGVSSLRAALNKLSYTTFHGSMMNQKPHLYPYWTEAIILHDNLSSSPNPPPAYTRQDYDKILGDYDVSCNLPGTFVWRDLVDAYPNAKIILTCRDVDKWCKSMKESVDQGVKWWSWDFVAPFHPVQGAWWKYQKFQQRLRKRIAPQGERQAYIDHYADIREYVDEERLLEFDVKGGWAPLCEFLGKEVPEEAFPHVNDRDGFMVARTQRWWKAWHAMCYVCFNIVINIA</sequence>
<organism evidence="1 2">
    <name type="scientific">Lophiotrema nucula</name>
    <dbReference type="NCBI Taxonomy" id="690887"/>
    <lineage>
        <taxon>Eukaryota</taxon>
        <taxon>Fungi</taxon>
        <taxon>Dikarya</taxon>
        <taxon>Ascomycota</taxon>
        <taxon>Pezizomycotina</taxon>
        <taxon>Dothideomycetes</taxon>
        <taxon>Pleosporomycetidae</taxon>
        <taxon>Pleosporales</taxon>
        <taxon>Lophiotremataceae</taxon>
        <taxon>Lophiotrema</taxon>
    </lineage>
</organism>
<name>A0A6A5Z3J6_9PLEO</name>
<evidence type="ECO:0000313" key="1">
    <source>
        <dbReference type="EMBL" id="KAF2113636.1"/>
    </source>
</evidence>
<proteinExistence type="predicted"/>
<evidence type="ECO:0000313" key="2">
    <source>
        <dbReference type="Proteomes" id="UP000799770"/>
    </source>
</evidence>
<dbReference type="PANTHER" id="PTHR36978:SF4">
    <property type="entry name" value="P-LOOP CONTAINING NUCLEOSIDE TRIPHOSPHATE HYDROLASE PROTEIN"/>
    <property type="match status" value="1"/>
</dbReference>
<protein>
    <submittedName>
        <fullName evidence="1">P-loop containing nucleoside triphosphate hydrolase protein</fullName>
    </submittedName>
</protein>
<dbReference type="EMBL" id="ML977327">
    <property type="protein sequence ID" value="KAF2113636.1"/>
    <property type="molecule type" value="Genomic_DNA"/>
</dbReference>
<dbReference type="PANTHER" id="PTHR36978">
    <property type="entry name" value="P-LOOP CONTAINING NUCLEOTIDE TRIPHOSPHATE HYDROLASE"/>
    <property type="match status" value="1"/>
</dbReference>
<dbReference type="OrthoDB" id="408152at2759"/>
<dbReference type="Pfam" id="PF17784">
    <property type="entry name" value="Sulfotransfer_4"/>
    <property type="match status" value="1"/>
</dbReference>
<dbReference type="GO" id="GO:0016787">
    <property type="term" value="F:hydrolase activity"/>
    <property type="evidence" value="ECO:0007669"/>
    <property type="project" value="UniProtKB-KW"/>
</dbReference>
<dbReference type="AlphaFoldDB" id="A0A6A5Z3J6"/>
<accession>A0A6A5Z3J6</accession>
<dbReference type="InterPro" id="IPR040632">
    <property type="entry name" value="Sulfotransfer_4"/>
</dbReference>
<reference evidence="1" key="1">
    <citation type="journal article" date="2020" name="Stud. Mycol.">
        <title>101 Dothideomycetes genomes: a test case for predicting lifestyles and emergence of pathogens.</title>
        <authorList>
            <person name="Haridas S."/>
            <person name="Albert R."/>
            <person name="Binder M."/>
            <person name="Bloem J."/>
            <person name="Labutti K."/>
            <person name="Salamov A."/>
            <person name="Andreopoulos B."/>
            <person name="Baker S."/>
            <person name="Barry K."/>
            <person name="Bills G."/>
            <person name="Bluhm B."/>
            <person name="Cannon C."/>
            <person name="Castanera R."/>
            <person name="Culley D."/>
            <person name="Daum C."/>
            <person name="Ezra D."/>
            <person name="Gonzalez J."/>
            <person name="Henrissat B."/>
            <person name="Kuo A."/>
            <person name="Liang C."/>
            <person name="Lipzen A."/>
            <person name="Lutzoni F."/>
            <person name="Magnuson J."/>
            <person name="Mondo S."/>
            <person name="Nolan M."/>
            <person name="Ohm R."/>
            <person name="Pangilinan J."/>
            <person name="Park H.-J."/>
            <person name="Ramirez L."/>
            <person name="Alfaro M."/>
            <person name="Sun H."/>
            <person name="Tritt A."/>
            <person name="Yoshinaga Y."/>
            <person name="Zwiers L.-H."/>
            <person name="Turgeon B."/>
            <person name="Goodwin S."/>
            <person name="Spatafora J."/>
            <person name="Crous P."/>
            <person name="Grigoriev I."/>
        </authorList>
    </citation>
    <scope>NUCLEOTIDE SEQUENCE</scope>
    <source>
        <strain evidence="1">CBS 627.86</strain>
    </source>
</reference>
<dbReference type="Gene3D" id="3.40.50.300">
    <property type="entry name" value="P-loop containing nucleotide triphosphate hydrolases"/>
    <property type="match status" value="1"/>
</dbReference>
<keyword evidence="1" id="KW-0378">Hydrolase</keyword>
<gene>
    <name evidence="1" type="ORF">BDV96DRAFT_613559</name>
</gene>
<dbReference type="Proteomes" id="UP000799770">
    <property type="component" value="Unassembled WGS sequence"/>
</dbReference>
<keyword evidence="2" id="KW-1185">Reference proteome</keyword>
<dbReference type="InterPro" id="IPR027417">
    <property type="entry name" value="P-loop_NTPase"/>
</dbReference>